<sequence>MKVEFYKKWMISLGKPRHPLTREEAKKLHDERELYVVVFKEEETPKFVVQMQFRTWYCTVLHLNENRREKIVETYAEMYDMYDKTGVGIPKGIENQIFLRNRKEKYYDKEGWISFLFETSGKYTKVYHSWSGGVYQEADQGIEHVDKLIKDKPEFGDYRALLPERSFPPG</sequence>
<evidence type="ECO:0000313" key="1">
    <source>
        <dbReference type="EMBL" id="GGA49750.1"/>
    </source>
</evidence>
<dbReference type="EMBL" id="BMEX01000008">
    <property type="protein sequence ID" value="GGA49750.1"/>
    <property type="molecule type" value="Genomic_DNA"/>
</dbReference>
<organism evidence="1 2">
    <name type="scientific">Kroppenstedtia guangzhouensis</name>
    <dbReference type="NCBI Taxonomy" id="1274356"/>
    <lineage>
        <taxon>Bacteria</taxon>
        <taxon>Bacillati</taxon>
        <taxon>Bacillota</taxon>
        <taxon>Bacilli</taxon>
        <taxon>Bacillales</taxon>
        <taxon>Thermoactinomycetaceae</taxon>
        <taxon>Kroppenstedtia</taxon>
    </lineage>
</organism>
<proteinExistence type="predicted"/>
<accession>A0ABQ1GSX0</accession>
<protein>
    <submittedName>
        <fullName evidence="1">Uncharacterized protein</fullName>
    </submittedName>
</protein>
<dbReference type="Proteomes" id="UP000617979">
    <property type="component" value="Unassembled WGS sequence"/>
</dbReference>
<evidence type="ECO:0000313" key="2">
    <source>
        <dbReference type="Proteomes" id="UP000617979"/>
    </source>
</evidence>
<comment type="caution">
    <text evidence="1">The sequence shown here is derived from an EMBL/GenBank/DDBJ whole genome shotgun (WGS) entry which is preliminary data.</text>
</comment>
<name>A0ABQ1GSX0_9BACL</name>
<dbReference type="RefSeq" id="WP_188432730.1">
    <property type="nucleotide sequence ID" value="NZ_BMEX01000008.1"/>
</dbReference>
<keyword evidence="2" id="KW-1185">Reference proteome</keyword>
<gene>
    <name evidence="1" type="ORF">GCM10007416_23590</name>
</gene>
<reference evidence="2" key="1">
    <citation type="journal article" date="2019" name="Int. J. Syst. Evol. Microbiol.">
        <title>The Global Catalogue of Microorganisms (GCM) 10K type strain sequencing project: providing services to taxonomists for standard genome sequencing and annotation.</title>
        <authorList>
            <consortium name="The Broad Institute Genomics Platform"/>
            <consortium name="The Broad Institute Genome Sequencing Center for Infectious Disease"/>
            <person name="Wu L."/>
            <person name="Ma J."/>
        </authorList>
    </citation>
    <scope>NUCLEOTIDE SEQUENCE [LARGE SCALE GENOMIC DNA]</scope>
    <source>
        <strain evidence="2">CGMCC 1.12404</strain>
    </source>
</reference>